<dbReference type="PRINTS" id="PR00120">
    <property type="entry name" value="HATPASE"/>
</dbReference>
<dbReference type="STRING" id="1423801.FD50_GL000234"/>
<dbReference type="AlphaFoldDB" id="A0A0R1V1C0"/>
<dbReference type="PANTHER" id="PTHR48085:SF5">
    <property type="entry name" value="CADMIUM_ZINC-TRANSPORTING ATPASE HMA4-RELATED"/>
    <property type="match status" value="1"/>
</dbReference>
<evidence type="ECO:0000256" key="4">
    <source>
        <dbReference type="ARBA" id="ARBA00022692"/>
    </source>
</evidence>
<accession>A0A0R1V1C0</accession>
<dbReference type="SUPFAM" id="SSF81653">
    <property type="entry name" value="Calcium ATPase, transduction domain A"/>
    <property type="match status" value="1"/>
</dbReference>
<feature type="transmembrane region" description="Helical" evidence="9">
    <location>
        <begin position="264"/>
        <end position="285"/>
    </location>
</feature>
<dbReference type="Gene3D" id="3.40.50.1000">
    <property type="entry name" value="HAD superfamily/HAD-like"/>
    <property type="match status" value="1"/>
</dbReference>
<keyword evidence="12" id="KW-1185">Reference proteome</keyword>
<feature type="transmembrane region" description="Helical" evidence="9">
    <location>
        <begin position="20"/>
        <end position="37"/>
    </location>
</feature>
<dbReference type="InterPro" id="IPR023298">
    <property type="entry name" value="ATPase_P-typ_TM_dom_sf"/>
</dbReference>
<dbReference type="InterPro" id="IPR001757">
    <property type="entry name" value="P_typ_ATPase"/>
</dbReference>
<keyword evidence="4 9" id="KW-0812">Transmembrane</keyword>
<dbReference type="PATRIC" id="fig|1423801.4.peg.237"/>
<dbReference type="InterPro" id="IPR008250">
    <property type="entry name" value="ATPase_P-typ_transduc_dom_A_sf"/>
</dbReference>
<comment type="caution">
    <text evidence="11">The sequence shown here is derived from an EMBL/GenBank/DDBJ whole genome shotgun (WGS) entry which is preliminary data.</text>
</comment>
<keyword evidence="9" id="KW-0547">Nucleotide-binding</keyword>
<dbReference type="InterPro" id="IPR059000">
    <property type="entry name" value="ATPase_P-type_domA"/>
</dbReference>
<dbReference type="EC" id="7.2.2.21" evidence="7"/>
<evidence type="ECO:0000256" key="5">
    <source>
        <dbReference type="ARBA" id="ARBA00022989"/>
    </source>
</evidence>
<dbReference type="NCBIfam" id="TIGR01494">
    <property type="entry name" value="ATPase_P-type"/>
    <property type="match status" value="1"/>
</dbReference>
<gene>
    <name evidence="11" type="ORF">FD50_GL000234</name>
</gene>
<feature type="transmembrane region" description="Helical" evidence="9">
    <location>
        <begin position="44"/>
        <end position="62"/>
    </location>
</feature>
<feature type="transmembrane region" description="Helical" evidence="9">
    <location>
        <begin position="74"/>
        <end position="102"/>
    </location>
</feature>
<keyword evidence="9" id="KW-1003">Cell membrane</keyword>
<evidence type="ECO:0000313" key="11">
    <source>
        <dbReference type="EMBL" id="KRL99318.1"/>
    </source>
</evidence>
<dbReference type="NCBIfam" id="TIGR01512">
    <property type="entry name" value="ATPase-IB2_Cd"/>
    <property type="match status" value="1"/>
</dbReference>
<dbReference type="EMBL" id="AZFQ01000028">
    <property type="protein sequence ID" value="KRL99318.1"/>
    <property type="molecule type" value="Genomic_DNA"/>
</dbReference>
<dbReference type="InterPro" id="IPR023214">
    <property type="entry name" value="HAD_sf"/>
</dbReference>
<dbReference type="NCBIfam" id="TIGR01525">
    <property type="entry name" value="ATPase-IB_hvy"/>
    <property type="match status" value="1"/>
</dbReference>
<feature type="transmembrane region" description="Helical" evidence="9">
    <location>
        <begin position="239"/>
        <end position="258"/>
    </location>
</feature>
<evidence type="ECO:0000256" key="6">
    <source>
        <dbReference type="ARBA" id="ARBA00023136"/>
    </source>
</evidence>
<dbReference type="SUPFAM" id="SSF81665">
    <property type="entry name" value="Calcium ATPase, transmembrane domain M"/>
    <property type="match status" value="1"/>
</dbReference>
<dbReference type="InterPro" id="IPR036412">
    <property type="entry name" value="HAD-like_sf"/>
</dbReference>
<keyword evidence="3" id="KW-0104">Cadmium</keyword>
<dbReference type="GO" id="GO:0016887">
    <property type="term" value="F:ATP hydrolysis activity"/>
    <property type="evidence" value="ECO:0007669"/>
    <property type="project" value="InterPro"/>
</dbReference>
<evidence type="ECO:0000256" key="1">
    <source>
        <dbReference type="ARBA" id="ARBA00004141"/>
    </source>
</evidence>
<proteinExistence type="inferred from homology"/>
<evidence type="ECO:0000256" key="3">
    <source>
        <dbReference type="ARBA" id="ARBA00022539"/>
    </source>
</evidence>
<keyword evidence="5 9" id="KW-1133">Transmembrane helix</keyword>
<dbReference type="Gene3D" id="2.70.150.10">
    <property type="entry name" value="Calcium-transporting ATPase, cytoplasmic transduction domain A"/>
    <property type="match status" value="1"/>
</dbReference>
<dbReference type="CDD" id="cd07544">
    <property type="entry name" value="P-type_ATPase_HM"/>
    <property type="match status" value="1"/>
</dbReference>
<evidence type="ECO:0000256" key="9">
    <source>
        <dbReference type="RuleBase" id="RU362081"/>
    </source>
</evidence>
<sequence>MILNTSEQGEDYMKQYNKLGIILGIGIVTVIIQFVLGQQLPARIIITLTGIVFALLMLKEMIKALRSGDYGVDLLAITAIVATLAVGEYWAAMIILIMLIGGDSLEEYAAKKAGSELKSLVDNSPQIAHRIVKQQQDDVKVAAVLIDDHLVIKPGEIIPVDGHVIQGQGNVDESSLTGESRPVSKQVDDKLLSGAINGDTVLVMQVDKLAKDSQYQQLVKLVKIAGNSPSHFVRLADRYAVPFTLVTYLIAGIAWFLAKDPVRFAEVLVVASPCPLILAAPVAMVSGMSRSSRNGIVVKTGDVIEKLATAQTAIFDKTGTITKGYLTVAQIKSLTELTPTELLSLAVSLEQNSNHILARSLVKYGQDNHVELQSFTDVSEIVGQGLAAKQNEKLIKVGKLSFVTAANPKLDIQQTAVYLSVDHKLCGYVTFTDEIRPEAELTMRQLKQYGVKHLMMLTGDQNTTAQSVAQKVGISDVQANLLPQGKITAIKNLTEARRPAIMVGDGVNDAPSLAMADVGIAMGAHGSSAASESADVVILKDDLRRVAKAVEISQNTMRVAKQAVLIGLFICVLLMLIATTGILPALVGAMMQEIIDTVSILWALRARGGQRHRAL</sequence>
<dbReference type="Gene3D" id="3.40.1110.10">
    <property type="entry name" value="Calcium-transporting ATPase, cytoplasmic domain N"/>
    <property type="match status" value="1"/>
</dbReference>
<evidence type="ECO:0000256" key="8">
    <source>
        <dbReference type="ARBA" id="ARBA00049338"/>
    </source>
</evidence>
<dbReference type="PRINTS" id="PR00119">
    <property type="entry name" value="CATATPASE"/>
</dbReference>
<feature type="domain" description="P-type ATPase A" evidence="10">
    <location>
        <begin position="124"/>
        <end position="223"/>
    </location>
</feature>
<evidence type="ECO:0000256" key="2">
    <source>
        <dbReference type="ARBA" id="ARBA00006024"/>
    </source>
</evidence>
<protein>
    <recommendedName>
        <fullName evidence="7">Cd(2+)-exporting ATPase</fullName>
        <ecNumber evidence="7">7.2.2.21</ecNumber>
    </recommendedName>
</protein>
<comment type="catalytic activity">
    <reaction evidence="8">
        <text>Cd(2+)(in) + ATP + H2O = Cd(2+)(out) + ADP + phosphate + H(+)</text>
        <dbReference type="Rhea" id="RHEA:12132"/>
        <dbReference type="ChEBI" id="CHEBI:15377"/>
        <dbReference type="ChEBI" id="CHEBI:15378"/>
        <dbReference type="ChEBI" id="CHEBI:30616"/>
        <dbReference type="ChEBI" id="CHEBI:43474"/>
        <dbReference type="ChEBI" id="CHEBI:48775"/>
        <dbReference type="ChEBI" id="CHEBI:456216"/>
        <dbReference type="EC" id="7.2.2.21"/>
    </reaction>
</comment>
<dbReference type="InterPro" id="IPR023299">
    <property type="entry name" value="ATPase_P-typ_cyto_dom_N"/>
</dbReference>
<dbReference type="GO" id="GO:0005524">
    <property type="term" value="F:ATP binding"/>
    <property type="evidence" value="ECO:0007669"/>
    <property type="project" value="UniProtKB-UniRule"/>
</dbReference>
<dbReference type="GO" id="GO:0046872">
    <property type="term" value="F:metal ion binding"/>
    <property type="evidence" value="ECO:0007669"/>
    <property type="project" value="UniProtKB-KW"/>
</dbReference>
<comment type="subcellular location">
    <subcellularLocation>
        <location evidence="9">Cell membrane</location>
    </subcellularLocation>
    <subcellularLocation>
        <location evidence="1">Membrane</location>
        <topology evidence="1">Multi-pass membrane protein</topology>
    </subcellularLocation>
</comment>
<dbReference type="InterPro" id="IPR051014">
    <property type="entry name" value="Cation_Transport_ATPase_IB"/>
</dbReference>
<dbReference type="SUPFAM" id="SSF56784">
    <property type="entry name" value="HAD-like"/>
    <property type="match status" value="1"/>
</dbReference>
<feature type="transmembrane region" description="Helical" evidence="9">
    <location>
        <begin position="563"/>
        <end position="587"/>
    </location>
</feature>
<keyword evidence="9" id="KW-0479">Metal-binding</keyword>
<comment type="similarity">
    <text evidence="2 9">Belongs to the cation transport ATPase (P-type) (TC 3.A.3) family. Type IB subfamily.</text>
</comment>
<name>A0A0R1V1C0_9LACO</name>
<dbReference type="Pfam" id="PF00702">
    <property type="entry name" value="Hydrolase"/>
    <property type="match status" value="1"/>
</dbReference>
<evidence type="ECO:0000259" key="10">
    <source>
        <dbReference type="Pfam" id="PF00122"/>
    </source>
</evidence>
<dbReference type="GO" id="GO:0005886">
    <property type="term" value="C:plasma membrane"/>
    <property type="evidence" value="ECO:0007669"/>
    <property type="project" value="UniProtKB-SubCell"/>
</dbReference>
<evidence type="ECO:0000256" key="7">
    <source>
        <dbReference type="ARBA" id="ARBA00039103"/>
    </source>
</evidence>
<dbReference type="InterPro" id="IPR027256">
    <property type="entry name" value="P-typ_ATPase_IB"/>
</dbReference>
<dbReference type="GO" id="GO:0008551">
    <property type="term" value="F:P-type cadmium transporter activity"/>
    <property type="evidence" value="ECO:0007669"/>
    <property type="project" value="UniProtKB-EC"/>
</dbReference>
<dbReference type="InterPro" id="IPR018303">
    <property type="entry name" value="ATPase_P-typ_P_site"/>
</dbReference>
<dbReference type="PANTHER" id="PTHR48085">
    <property type="entry name" value="CADMIUM/ZINC-TRANSPORTING ATPASE HMA2-RELATED"/>
    <property type="match status" value="1"/>
</dbReference>
<organism evidence="11 12">
    <name type="scientific">Liquorilactobacillus satsumensis DSM 16230 = JCM 12392</name>
    <dbReference type="NCBI Taxonomy" id="1423801"/>
    <lineage>
        <taxon>Bacteria</taxon>
        <taxon>Bacillati</taxon>
        <taxon>Bacillota</taxon>
        <taxon>Bacilli</taxon>
        <taxon>Lactobacillales</taxon>
        <taxon>Lactobacillaceae</taxon>
        <taxon>Liquorilactobacillus</taxon>
    </lineage>
</organism>
<keyword evidence="9" id="KW-0067">ATP-binding</keyword>
<dbReference type="Proteomes" id="UP000051166">
    <property type="component" value="Unassembled WGS sequence"/>
</dbReference>
<keyword evidence="6 9" id="KW-0472">Membrane</keyword>
<evidence type="ECO:0000313" key="12">
    <source>
        <dbReference type="Proteomes" id="UP000051166"/>
    </source>
</evidence>
<reference evidence="11 12" key="1">
    <citation type="journal article" date="2015" name="Genome Announc.">
        <title>Expanding the biotechnology potential of lactobacilli through comparative genomics of 213 strains and associated genera.</title>
        <authorList>
            <person name="Sun Z."/>
            <person name="Harris H.M."/>
            <person name="McCann A."/>
            <person name="Guo C."/>
            <person name="Argimon S."/>
            <person name="Zhang W."/>
            <person name="Yang X."/>
            <person name="Jeffery I.B."/>
            <person name="Cooney J.C."/>
            <person name="Kagawa T.F."/>
            <person name="Liu W."/>
            <person name="Song Y."/>
            <person name="Salvetti E."/>
            <person name="Wrobel A."/>
            <person name="Rasinkangas P."/>
            <person name="Parkhill J."/>
            <person name="Rea M.C."/>
            <person name="O'Sullivan O."/>
            <person name="Ritari J."/>
            <person name="Douillard F.P."/>
            <person name="Paul Ross R."/>
            <person name="Yang R."/>
            <person name="Briner A.E."/>
            <person name="Felis G.E."/>
            <person name="de Vos W.M."/>
            <person name="Barrangou R."/>
            <person name="Klaenhammer T.R."/>
            <person name="Caufield P.W."/>
            <person name="Cui Y."/>
            <person name="Zhang H."/>
            <person name="O'Toole P.W."/>
        </authorList>
    </citation>
    <scope>NUCLEOTIDE SEQUENCE [LARGE SCALE GENOMIC DNA]</scope>
    <source>
        <strain evidence="11 12">DSM 16230</strain>
    </source>
</reference>
<dbReference type="Pfam" id="PF00122">
    <property type="entry name" value="E1-E2_ATPase"/>
    <property type="match status" value="1"/>
</dbReference>
<dbReference type="PROSITE" id="PS00154">
    <property type="entry name" value="ATPASE_E1_E2"/>
    <property type="match status" value="1"/>
</dbReference>